<feature type="binding site" evidence="3">
    <location>
        <position position="103"/>
    </location>
    <ligand>
        <name>Mg(2+)</name>
        <dbReference type="ChEBI" id="CHEBI:18420"/>
        <label>1</label>
        <note>catalytic</note>
    </ligand>
</feature>
<dbReference type="InterPro" id="IPR000760">
    <property type="entry name" value="Inositol_monophosphatase-like"/>
</dbReference>
<comment type="cofactor">
    <cofactor evidence="3">
        <name>Mg(2+)</name>
        <dbReference type="ChEBI" id="CHEBI:18420"/>
    </cofactor>
</comment>
<dbReference type="STRING" id="1798542.A3F54_00305"/>
<dbReference type="GO" id="GO:0046854">
    <property type="term" value="P:phosphatidylinositol phosphate biosynthetic process"/>
    <property type="evidence" value="ECO:0007669"/>
    <property type="project" value="InterPro"/>
</dbReference>
<dbReference type="CDD" id="cd01638">
    <property type="entry name" value="CysQ"/>
    <property type="match status" value="1"/>
</dbReference>
<dbReference type="SUPFAM" id="SSF56655">
    <property type="entry name" value="Carbohydrate phosphatase"/>
    <property type="match status" value="1"/>
</dbReference>
<feature type="binding site" evidence="3">
    <location>
        <position position="105"/>
    </location>
    <ligand>
        <name>Mg(2+)</name>
        <dbReference type="ChEBI" id="CHEBI:18420"/>
        <label>1</label>
        <note>catalytic</note>
    </ligand>
</feature>
<dbReference type="PANTHER" id="PTHR20854:SF4">
    <property type="entry name" value="INOSITOL-1-MONOPHOSPHATASE-RELATED"/>
    <property type="match status" value="1"/>
</dbReference>
<feature type="binding site" evidence="3">
    <location>
        <position position="106"/>
    </location>
    <ligand>
        <name>Mg(2+)</name>
        <dbReference type="ChEBI" id="CHEBI:18420"/>
        <label>1</label>
        <note>catalytic</note>
    </ligand>
</feature>
<comment type="caution">
    <text evidence="4">The sequence shown here is derived from an EMBL/GenBank/DDBJ whole genome shotgun (WGS) entry which is preliminary data.</text>
</comment>
<evidence type="ECO:0008006" key="6">
    <source>
        <dbReference type="Google" id="ProtNLM"/>
    </source>
</evidence>
<gene>
    <name evidence="4" type="ORF">A3F54_00305</name>
</gene>
<dbReference type="AlphaFoldDB" id="A0A1G2B348"/>
<keyword evidence="2 3" id="KW-0460">Magnesium</keyword>
<evidence type="ECO:0000256" key="3">
    <source>
        <dbReference type="PIRSR" id="PIRSR600760-2"/>
    </source>
</evidence>
<dbReference type="PRINTS" id="PR00377">
    <property type="entry name" value="IMPHPHTASES"/>
</dbReference>
<accession>A0A1G2B348</accession>
<sequence length="292" mass="31345">MRTVPCGGSSFNFFIDVRMSISKDLQLAIDSARAGGKVLLDFYQRKNYEVYTKADKSPVTDADMASDKLLHELLAAGSSYAILSEEGEKSDERLARDSLWIVDPLDGTRDFVARTDQFCVIIGLARRGVPVLGAVYAPVQDVMYFAESGGGAWKQVGAVASVRFRVSEVADLGAARLLVNQLNVKPEILKAAEGMGIKHFLSGGGMGLKLCALAEGAADVHFNGYKNLAEWDTCAPEIILLEAGGEITDLQGGRLGYNAVDIYRGRGTLATNGVLHKAMVAGLAPYREGLVH</sequence>
<dbReference type="Gene3D" id="3.40.190.80">
    <property type="match status" value="1"/>
</dbReference>
<evidence type="ECO:0000256" key="1">
    <source>
        <dbReference type="ARBA" id="ARBA00022723"/>
    </source>
</evidence>
<dbReference type="InterPro" id="IPR020550">
    <property type="entry name" value="Inositol_monophosphatase_CS"/>
</dbReference>
<evidence type="ECO:0000313" key="4">
    <source>
        <dbReference type="EMBL" id="OGY82657.1"/>
    </source>
</evidence>
<organism evidence="4 5">
    <name type="scientific">Candidatus Kerfeldbacteria bacterium RIFCSPHIGHO2_12_FULL_48_17</name>
    <dbReference type="NCBI Taxonomy" id="1798542"/>
    <lineage>
        <taxon>Bacteria</taxon>
        <taxon>Candidatus Kerfeldiibacteriota</taxon>
    </lineage>
</organism>
<dbReference type="GO" id="GO:0007165">
    <property type="term" value="P:signal transduction"/>
    <property type="evidence" value="ECO:0007669"/>
    <property type="project" value="TreeGrafter"/>
</dbReference>
<dbReference type="Pfam" id="PF00459">
    <property type="entry name" value="Inositol_P"/>
    <property type="match status" value="1"/>
</dbReference>
<keyword evidence="1 3" id="KW-0479">Metal-binding</keyword>
<evidence type="ECO:0000256" key="2">
    <source>
        <dbReference type="ARBA" id="ARBA00022842"/>
    </source>
</evidence>
<proteinExistence type="predicted"/>
<dbReference type="EMBL" id="MHKD01000027">
    <property type="protein sequence ID" value="OGY82657.1"/>
    <property type="molecule type" value="Genomic_DNA"/>
</dbReference>
<reference evidence="4 5" key="1">
    <citation type="journal article" date="2016" name="Nat. Commun.">
        <title>Thousands of microbial genomes shed light on interconnected biogeochemical processes in an aquifer system.</title>
        <authorList>
            <person name="Anantharaman K."/>
            <person name="Brown C.T."/>
            <person name="Hug L.A."/>
            <person name="Sharon I."/>
            <person name="Castelle C.J."/>
            <person name="Probst A.J."/>
            <person name="Thomas B.C."/>
            <person name="Singh A."/>
            <person name="Wilkins M.J."/>
            <person name="Karaoz U."/>
            <person name="Brodie E.L."/>
            <person name="Williams K.H."/>
            <person name="Hubbard S.S."/>
            <person name="Banfield J.F."/>
        </authorList>
    </citation>
    <scope>NUCLEOTIDE SEQUENCE [LARGE SCALE GENOMIC DNA]</scope>
</reference>
<evidence type="ECO:0000313" key="5">
    <source>
        <dbReference type="Proteomes" id="UP000176952"/>
    </source>
</evidence>
<dbReference type="Proteomes" id="UP000176952">
    <property type="component" value="Unassembled WGS sequence"/>
</dbReference>
<name>A0A1G2B348_9BACT</name>
<dbReference type="GO" id="GO:0008934">
    <property type="term" value="F:inositol monophosphate 1-phosphatase activity"/>
    <property type="evidence" value="ECO:0007669"/>
    <property type="project" value="TreeGrafter"/>
</dbReference>
<dbReference type="GO" id="GO:0006020">
    <property type="term" value="P:inositol metabolic process"/>
    <property type="evidence" value="ECO:0007669"/>
    <property type="project" value="TreeGrafter"/>
</dbReference>
<dbReference type="PROSITE" id="PS00630">
    <property type="entry name" value="IMP_2"/>
    <property type="match status" value="1"/>
</dbReference>
<dbReference type="Gene3D" id="3.30.540.10">
    <property type="entry name" value="Fructose-1,6-Bisphosphatase, subunit A, domain 1"/>
    <property type="match status" value="1"/>
</dbReference>
<feature type="binding site" evidence="3">
    <location>
        <position position="232"/>
    </location>
    <ligand>
        <name>Mg(2+)</name>
        <dbReference type="ChEBI" id="CHEBI:18420"/>
        <label>1</label>
        <note>catalytic</note>
    </ligand>
</feature>
<feature type="binding site" evidence="3">
    <location>
        <position position="85"/>
    </location>
    <ligand>
        <name>Mg(2+)</name>
        <dbReference type="ChEBI" id="CHEBI:18420"/>
        <label>1</label>
        <note>catalytic</note>
    </ligand>
</feature>
<protein>
    <recommendedName>
        <fullName evidence="6">3'(2'),5'-bisphosphate nucleotidase CysQ</fullName>
    </recommendedName>
</protein>
<dbReference type="GO" id="GO:0046872">
    <property type="term" value="F:metal ion binding"/>
    <property type="evidence" value="ECO:0007669"/>
    <property type="project" value="UniProtKB-KW"/>
</dbReference>
<dbReference type="PANTHER" id="PTHR20854">
    <property type="entry name" value="INOSITOL MONOPHOSPHATASE"/>
    <property type="match status" value="1"/>
</dbReference>